<organism evidence="3 4">
    <name type="scientific">Candidatus Magnetoglobus multicellularis str. Araruama</name>
    <dbReference type="NCBI Taxonomy" id="890399"/>
    <lineage>
        <taxon>Bacteria</taxon>
        <taxon>Pseudomonadati</taxon>
        <taxon>Thermodesulfobacteriota</taxon>
        <taxon>Desulfobacteria</taxon>
        <taxon>Desulfobacterales</taxon>
        <taxon>Desulfobacteraceae</taxon>
        <taxon>Candidatus Magnetoglobus</taxon>
    </lineage>
</organism>
<evidence type="ECO:0000256" key="1">
    <source>
        <dbReference type="SAM" id="MobiDB-lite"/>
    </source>
</evidence>
<dbReference type="InterPro" id="IPR013783">
    <property type="entry name" value="Ig-like_fold"/>
</dbReference>
<dbReference type="Pfam" id="PF18911">
    <property type="entry name" value="PKD_4"/>
    <property type="match status" value="1"/>
</dbReference>
<dbReference type="Proteomes" id="UP000189670">
    <property type="component" value="Unassembled WGS sequence"/>
</dbReference>
<feature type="domain" description="PKD" evidence="2">
    <location>
        <begin position="277"/>
        <end position="355"/>
    </location>
</feature>
<accession>A0A1V1P4U6</accession>
<gene>
    <name evidence="3" type="ORF">OMM_03681</name>
</gene>
<comment type="caution">
    <text evidence="3">The sequence shown here is derived from an EMBL/GenBank/DDBJ whole genome shotgun (WGS) entry which is preliminary data.</text>
</comment>
<dbReference type="InterPro" id="IPR035986">
    <property type="entry name" value="PKD_dom_sf"/>
</dbReference>
<dbReference type="Pfam" id="PF13620">
    <property type="entry name" value="CarboxypepD_reg"/>
    <property type="match status" value="1"/>
</dbReference>
<dbReference type="SUPFAM" id="SSF117074">
    <property type="entry name" value="Hypothetical protein PA1324"/>
    <property type="match status" value="1"/>
</dbReference>
<dbReference type="Gene3D" id="2.60.40.1120">
    <property type="entry name" value="Carboxypeptidase-like, regulatory domain"/>
    <property type="match status" value="3"/>
</dbReference>
<dbReference type="InterPro" id="IPR008969">
    <property type="entry name" value="CarboxyPept-like_regulatory"/>
</dbReference>
<dbReference type="SUPFAM" id="SSF49464">
    <property type="entry name" value="Carboxypeptidase regulatory domain-like"/>
    <property type="match status" value="5"/>
</dbReference>
<dbReference type="EMBL" id="ATBP01000552">
    <property type="protein sequence ID" value="ETR69813.1"/>
    <property type="molecule type" value="Genomic_DNA"/>
</dbReference>
<dbReference type="InterPro" id="IPR022409">
    <property type="entry name" value="PKD/Chitinase_dom"/>
</dbReference>
<name>A0A1V1P4U6_9BACT</name>
<reference evidence="4" key="1">
    <citation type="submission" date="2012-11" db="EMBL/GenBank/DDBJ databases">
        <authorList>
            <person name="Lucero-Rivera Y.E."/>
            <person name="Tovar-Ramirez D."/>
        </authorList>
    </citation>
    <scope>NUCLEOTIDE SEQUENCE [LARGE SCALE GENOMIC DNA]</scope>
    <source>
        <strain evidence="4">Araruama</strain>
    </source>
</reference>
<proteinExistence type="predicted"/>
<evidence type="ECO:0000313" key="4">
    <source>
        <dbReference type="Proteomes" id="UP000189670"/>
    </source>
</evidence>
<evidence type="ECO:0000313" key="3">
    <source>
        <dbReference type="EMBL" id="ETR69813.1"/>
    </source>
</evidence>
<dbReference type="Gene3D" id="2.60.40.10">
    <property type="entry name" value="Immunoglobulins"/>
    <property type="match status" value="4"/>
</dbReference>
<dbReference type="SMART" id="SM00089">
    <property type="entry name" value="PKD"/>
    <property type="match status" value="2"/>
</dbReference>
<dbReference type="InterPro" id="IPR000601">
    <property type="entry name" value="PKD_dom"/>
</dbReference>
<dbReference type="SUPFAM" id="SSF49299">
    <property type="entry name" value="PKD domain"/>
    <property type="match status" value="2"/>
</dbReference>
<dbReference type="Pfam" id="PF00801">
    <property type="entry name" value="PKD"/>
    <property type="match status" value="1"/>
</dbReference>
<evidence type="ECO:0000259" key="2">
    <source>
        <dbReference type="PROSITE" id="PS50093"/>
    </source>
</evidence>
<protein>
    <recommendedName>
        <fullName evidence="2">PKD domain-containing protein</fullName>
    </recommendedName>
</protein>
<dbReference type="PROSITE" id="PS50093">
    <property type="entry name" value="PKD"/>
    <property type="match status" value="2"/>
</dbReference>
<feature type="domain" description="PKD" evidence="2">
    <location>
        <begin position="361"/>
        <end position="434"/>
    </location>
</feature>
<dbReference type="CDD" id="cd00146">
    <property type="entry name" value="PKD"/>
    <property type="match status" value="2"/>
</dbReference>
<sequence>MSEVDDPPTLASAIQDISADEDDPSQTIDLSTVFSDIDSSLTHSIESNSNASLISASINQDTLTIEFIANQNGNADITIKAESNGQSISDTFNIEVNAINDPPSISAIDSQQVSDKGVTISYTIADIETTPENLSVTLLTSDANILPILSENVVMTGFNANRNLALTPVDGAYGSCMLTIVVMDDTSSASRSFAFENVRPTYTIVCLADGNGTISPSGPIAIQKGNNTTLLFEPLSGNQIDDILIDGNSVGPKFQYTFWSVAQDYTIKAIFSPIPAPIADFYAEPISGFAPLIVDFINTSQNEFSSIQWQFGDNSKSNATTPVHTYALPGQYTVCLQLNGPGGAHALTKTAYIQVNEGCDLNVQFSADQRTVPIQTDIQMTAIVSDSDTDLVWDFGDGTYSQQRNPVHAYSRPGLYDISLTATGTIQDCTSTTTKAEYIQVVGRRITGQIRANSNGVPDCLVSLWYNQTRMLAFALTDENGDYTFTSLPAISGLVMSVMPSAAMRNQYMMQYYLDATLWDDAQTISTLDQDLDLDMDLIEPPNNGICGQITNGLQGLADVQVSIYSESLDLARTVTSDDQGNYTITGLPLADDYLVSAYLSTINQEYYYALPQGLTPGESIPEISVTRYTRATPIAPDDPCVENINIIMQNAQIMGTVLSDSQPVSNVWVNAWSNKLHCSNGSTTNANGQYTITGLIAVSDTDAPTKGYIIELQSSGFPYQVFDNQTDIEQAIRVETGRQDINFQLFSDRQFTGRITDTNGHALSGTLIQIVSDETDTQAQTYSDENGDYTFTGLSVATDYIAYAYAESYPLQYYQNVASSDQAIEIDLFDDHAANIDFIMDKGALIQGQVTFLESDQPVGEGIWVNIWSESTQSGGDVPTDANGNYEITGLNSDTNDYIVSIWHQDYLDVFYSTTGLVYQYADATPIAPSDENRNLKLTTGFCITGETTYLNEPIAHIQIWAEGPTTAMTMSDLTSVNGANYEICGLTPGSYEINLLADQYLDDTYPTQVVIDNSNQTHIDFQLMLPTRILSGTIYQTDMDEIVTLSAWSQSKDCNEIIRVTATGSSVDFEFSNLKPGSDYRLEIRPDAHDDQIYNQKTWSDADLIDLSTNDVNGIEITLTRSDGEISGWVQFPNPLIENDAVWITAFSEILDHQKTIMVSPGNGGNIPYSITGLKLSTDYIVHLTADVYEQQYFSNATALAQAMNINTLDFDEDININFTLTAGGSISGQIKDATEQAISGANVMVWSDQLGMGASSETNNSGHYQVNGLNGASDYVVSVQDNTTTFYYHSDGTVVQASKKGYISLNPGENKTGVDMTLLEGTSIAGTIRNISGSTLANVYISVWSESLDSGGSSFSNAQGKYRIENLLPALDYTVEAIPDSGLGYINQVRNNVQSNTQQVDFILQQGYALTGQVGQWNQTPVPNVVIEISSISQNIFQRDTSDNQGYFEIQGLPSSTDYIIQATPPNNSNLSMFENRSFMIDDHSSIQITLASALSISGTIQVAESLPYTQNARINIYSENGFDQWTESDNMGHFELFHVPDATNYVVCVYADGYVDQSLYQIAAGENVNIVLSEAKQAFGDVKNARGQAIANARVEIDSTMMNLSKSTVTLSDGSFVIDGLPEYYNGTLVDDYSLRVIANDYPEAQKNNISLETPISIVLDADDSSFIGGSVTDIDGNPVPDGTSVSVRLYEQILSSNLVRMKTKQVLDENGTFMFTGLDANKTYKLKFKQLENNAAKEQEWAGDNNIGVEKRWDAIFYSVGETVVFRFSDVWH</sequence>
<feature type="region of interest" description="Disordered" evidence="1">
    <location>
        <begin position="1"/>
        <end position="25"/>
    </location>
</feature>